<keyword evidence="3" id="KW-1185">Reference proteome</keyword>
<dbReference type="AlphaFoldDB" id="A0A166NY47"/>
<gene>
    <name evidence="2" type="ORF">FIBSPDRAFT_888017</name>
</gene>
<name>A0A166NY47_9AGAM</name>
<evidence type="ECO:0000313" key="3">
    <source>
        <dbReference type="Proteomes" id="UP000076532"/>
    </source>
</evidence>
<protein>
    <submittedName>
        <fullName evidence="2">Uncharacterized protein</fullName>
    </submittedName>
</protein>
<dbReference type="EMBL" id="KV417520">
    <property type="protein sequence ID" value="KZP25495.1"/>
    <property type="molecule type" value="Genomic_DNA"/>
</dbReference>
<proteinExistence type="predicted"/>
<feature type="compositionally biased region" description="Low complexity" evidence="1">
    <location>
        <begin position="206"/>
        <end position="215"/>
    </location>
</feature>
<accession>A0A166NY47</accession>
<evidence type="ECO:0000313" key="2">
    <source>
        <dbReference type="EMBL" id="KZP25495.1"/>
    </source>
</evidence>
<dbReference type="Proteomes" id="UP000076532">
    <property type="component" value="Unassembled WGS sequence"/>
</dbReference>
<evidence type="ECO:0000256" key="1">
    <source>
        <dbReference type="SAM" id="MobiDB-lite"/>
    </source>
</evidence>
<feature type="region of interest" description="Disordered" evidence="1">
    <location>
        <begin position="206"/>
        <end position="227"/>
    </location>
</feature>
<organism evidence="2 3">
    <name type="scientific">Athelia psychrophila</name>
    <dbReference type="NCBI Taxonomy" id="1759441"/>
    <lineage>
        <taxon>Eukaryota</taxon>
        <taxon>Fungi</taxon>
        <taxon>Dikarya</taxon>
        <taxon>Basidiomycota</taxon>
        <taxon>Agaricomycotina</taxon>
        <taxon>Agaricomycetes</taxon>
        <taxon>Agaricomycetidae</taxon>
        <taxon>Atheliales</taxon>
        <taxon>Atheliaceae</taxon>
        <taxon>Athelia</taxon>
    </lineage>
</organism>
<sequence>MPSTCMSLHERAELATTVERTKRNLPFEDQVMLSAAEIEKKYILHMRAALVEAEANHQSQHLFCKTRVPVYREEHGGVESCRVPAMFQLVPTYVQPKTSVATVLKEKARKLLKWNKSKVILRPTAFHATNDLAQTVHISTSYDTLSGGVASIASEWDFGPTAKDYRVDGISLPVRTLCYLASFLNPGFRDTLSSASSLSLDSSLSSNESVESLPSPDTPTDPAPVLSSKDIITYDDDYEMWMRTNGLDLSKRHREAYDSKSLHPFWVPGRQSRHRSSIIGL</sequence>
<reference evidence="2 3" key="1">
    <citation type="journal article" date="2016" name="Mol. Biol. Evol.">
        <title>Comparative Genomics of Early-Diverging Mushroom-Forming Fungi Provides Insights into the Origins of Lignocellulose Decay Capabilities.</title>
        <authorList>
            <person name="Nagy L.G."/>
            <person name="Riley R."/>
            <person name="Tritt A."/>
            <person name="Adam C."/>
            <person name="Daum C."/>
            <person name="Floudas D."/>
            <person name="Sun H."/>
            <person name="Yadav J.S."/>
            <person name="Pangilinan J."/>
            <person name="Larsson K.H."/>
            <person name="Matsuura K."/>
            <person name="Barry K."/>
            <person name="Labutti K."/>
            <person name="Kuo R."/>
            <person name="Ohm R.A."/>
            <person name="Bhattacharya S.S."/>
            <person name="Shirouzu T."/>
            <person name="Yoshinaga Y."/>
            <person name="Martin F.M."/>
            <person name="Grigoriev I.V."/>
            <person name="Hibbett D.S."/>
        </authorList>
    </citation>
    <scope>NUCLEOTIDE SEQUENCE [LARGE SCALE GENOMIC DNA]</scope>
    <source>
        <strain evidence="2 3">CBS 109695</strain>
    </source>
</reference>